<dbReference type="EMBL" id="QHHU01000040">
    <property type="protein sequence ID" value="RSM40345.1"/>
    <property type="molecule type" value="Genomic_DNA"/>
</dbReference>
<evidence type="ECO:0000313" key="3">
    <source>
        <dbReference type="Proteomes" id="UP000286716"/>
    </source>
</evidence>
<feature type="domain" description="DUF8021" evidence="1">
    <location>
        <begin position="139"/>
        <end position="264"/>
    </location>
</feature>
<reference evidence="2 3" key="1">
    <citation type="submission" date="2018-05" db="EMBL/GenBank/DDBJ databases">
        <title>Evolution of GPA BGCs.</title>
        <authorList>
            <person name="Waglechner N."/>
            <person name="Wright G.D."/>
        </authorList>
    </citation>
    <scope>NUCLEOTIDE SEQUENCE [LARGE SCALE GENOMIC DNA]</scope>
    <source>
        <strain evidence="2 3">DSM 5908</strain>
    </source>
</reference>
<evidence type="ECO:0000313" key="2">
    <source>
        <dbReference type="EMBL" id="RSM40345.1"/>
    </source>
</evidence>
<proteinExistence type="predicted"/>
<evidence type="ECO:0000259" key="1">
    <source>
        <dbReference type="Pfam" id="PF26061"/>
    </source>
</evidence>
<dbReference type="AlphaFoldDB" id="A0A428WB49"/>
<dbReference type="OrthoDB" id="9148298at2"/>
<dbReference type="Proteomes" id="UP000286716">
    <property type="component" value="Unassembled WGS sequence"/>
</dbReference>
<dbReference type="RefSeq" id="WP_020638750.1">
    <property type="nucleotide sequence ID" value="NZ_QHHU01000040.1"/>
</dbReference>
<dbReference type="Pfam" id="PF26061">
    <property type="entry name" value="DUF8021"/>
    <property type="match status" value="1"/>
</dbReference>
<keyword evidence="3" id="KW-1185">Reference proteome</keyword>
<sequence>MTAAPVQEVERMLRGHGDRFLDSLVRHDPGFARWNNSSRVTENAVEIKPGEGLWNTVGDFLGLQTFVDVEQGQLATTGVAVCAGQRRPFALRLRVADDAVSEAELLVSTDTAGHFADVDRLLTPDVLYDARVPPERACDRDALAAVAGGYWSALGESDGSLARIGYRCDRYDNGKKVTNTLTTLLSPDATVHTVASCLNQTRGARPTVRGGHFPVLDPARGVAVSTVMVDFHPVTHSPRPDSGTFYMVAVFKVVDNEIRSIDEIREILPLGTPQAW</sequence>
<organism evidence="2 3">
    <name type="scientific">Amycolatopsis balhimycina DSM 5908</name>
    <dbReference type="NCBI Taxonomy" id="1081091"/>
    <lineage>
        <taxon>Bacteria</taxon>
        <taxon>Bacillati</taxon>
        <taxon>Actinomycetota</taxon>
        <taxon>Actinomycetes</taxon>
        <taxon>Pseudonocardiales</taxon>
        <taxon>Pseudonocardiaceae</taxon>
        <taxon>Amycolatopsis</taxon>
    </lineage>
</organism>
<comment type="caution">
    <text evidence="2">The sequence shown here is derived from an EMBL/GenBank/DDBJ whole genome shotgun (WGS) entry which is preliminary data.</text>
</comment>
<accession>A0A428WB49</accession>
<name>A0A428WB49_AMYBA</name>
<protein>
    <recommendedName>
        <fullName evidence="1">DUF8021 domain-containing protein</fullName>
    </recommendedName>
</protein>
<dbReference type="InterPro" id="IPR058334">
    <property type="entry name" value="DUF8021"/>
</dbReference>
<gene>
    <name evidence="2" type="ORF">DMA12_27055</name>
</gene>